<reference evidence="1 2" key="1">
    <citation type="submission" date="2020-08" db="EMBL/GenBank/DDBJ databases">
        <title>Genomic Encyclopedia of Type Strains, Phase IV (KMG-V): Genome sequencing to study the core and pangenomes of soil and plant-associated prokaryotes.</title>
        <authorList>
            <person name="Whitman W."/>
        </authorList>
    </citation>
    <scope>NUCLEOTIDE SEQUENCE [LARGE SCALE GENOMIC DNA]</scope>
    <source>
        <strain evidence="1 2">SEMIA 4087</strain>
    </source>
</reference>
<proteinExistence type="predicted"/>
<keyword evidence="2" id="KW-1185">Reference proteome</keyword>
<accession>A0ABR6IQN7</accession>
<comment type="caution">
    <text evidence="1">The sequence shown here is derived from an EMBL/GenBank/DDBJ whole genome shotgun (WGS) entry which is preliminary data.</text>
</comment>
<sequence>MHIANKNNKKRRTMDDFDPFSQSVGSAVPDGASIPVYEDEFKSVFWVRRGDLVDVVTFTKVDALLAANCAEANEFSKTSKHGELVKVASVPTALHYQWQAEGITRDDKALSRRLNDSDLAKFRTNSWRL</sequence>
<evidence type="ECO:0000313" key="1">
    <source>
        <dbReference type="EMBL" id="MBB4230030.1"/>
    </source>
</evidence>
<dbReference type="Proteomes" id="UP000551353">
    <property type="component" value="Unassembled WGS sequence"/>
</dbReference>
<name>A0ABR6IQN7_9HYPH</name>
<protein>
    <submittedName>
        <fullName evidence="1">Uncharacterized protein</fullName>
    </submittedName>
</protein>
<dbReference type="RefSeq" id="WP_145611607.1">
    <property type="nucleotide sequence ID" value="NZ_JACIFX010000004.1"/>
</dbReference>
<dbReference type="EMBL" id="JACIFX010000004">
    <property type="protein sequence ID" value="MBB4230030.1"/>
    <property type="molecule type" value="Genomic_DNA"/>
</dbReference>
<evidence type="ECO:0000313" key="2">
    <source>
        <dbReference type="Proteomes" id="UP000551353"/>
    </source>
</evidence>
<gene>
    <name evidence="1" type="ORF">GGD56_003881</name>
</gene>
<organism evidence="1 2">
    <name type="scientific">Rhizobium mongolense</name>
    <dbReference type="NCBI Taxonomy" id="57676"/>
    <lineage>
        <taxon>Bacteria</taxon>
        <taxon>Pseudomonadati</taxon>
        <taxon>Pseudomonadota</taxon>
        <taxon>Alphaproteobacteria</taxon>
        <taxon>Hyphomicrobiales</taxon>
        <taxon>Rhizobiaceae</taxon>
        <taxon>Rhizobium/Agrobacterium group</taxon>
        <taxon>Rhizobium</taxon>
    </lineage>
</organism>